<dbReference type="AlphaFoldDB" id="A0A838XR67"/>
<comment type="caution">
    <text evidence="1">The sequence shown here is derived from an EMBL/GenBank/DDBJ whole genome shotgun (WGS) entry which is preliminary data.</text>
</comment>
<proteinExistence type="predicted"/>
<reference evidence="1 2" key="1">
    <citation type="submission" date="2020-07" db="EMBL/GenBank/DDBJ databases">
        <authorList>
            <person name="Li M."/>
        </authorList>
    </citation>
    <scope>NUCLEOTIDE SEQUENCE [LARGE SCALE GENOMIC DNA]</scope>
    <source>
        <strain evidence="1 2">DSM 23284</strain>
    </source>
</reference>
<sequence length="59" mass="6453">MNMIAASAEADRLMVIEVPDFRARLSVWLLFGGARGSLAYAFSALEMPARTGFDDETDV</sequence>
<evidence type="ECO:0000313" key="1">
    <source>
        <dbReference type="EMBL" id="MBA4612267.1"/>
    </source>
</evidence>
<organism evidence="1 2">
    <name type="scientific">Stappia taiwanensis</name>
    <dbReference type="NCBI Taxonomy" id="992267"/>
    <lineage>
        <taxon>Bacteria</taxon>
        <taxon>Pseudomonadati</taxon>
        <taxon>Pseudomonadota</taxon>
        <taxon>Alphaproteobacteria</taxon>
        <taxon>Hyphomicrobiales</taxon>
        <taxon>Stappiaceae</taxon>
        <taxon>Stappia</taxon>
    </lineage>
</organism>
<evidence type="ECO:0000313" key="2">
    <source>
        <dbReference type="Proteomes" id="UP000559404"/>
    </source>
</evidence>
<keyword evidence="2" id="KW-1185">Reference proteome</keyword>
<protein>
    <submittedName>
        <fullName evidence="1">Uncharacterized protein</fullName>
    </submittedName>
</protein>
<accession>A0A838XR67</accession>
<dbReference type="RefSeq" id="WP_181760457.1">
    <property type="nucleotide sequence ID" value="NZ_BMCR01000003.1"/>
</dbReference>
<reference evidence="1 2" key="2">
    <citation type="submission" date="2020-08" db="EMBL/GenBank/DDBJ databases">
        <title>Stappia taiwanensis sp. nov., isolated from a coastal thermal spring.</title>
        <authorList>
            <person name="Kampfer P."/>
        </authorList>
    </citation>
    <scope>NUCLEOTIDE SEQUENCE [LARGE SCALE GENOMIC DNA]</scope>
    <source>
        <strain evidence="1 2">DSM 23284</strain>
    </source>
</reference>
<dbReference type="EMBL" id="JACEON010000009">
    <property type="protein sequence ID" value="MBA4612267.1"/>
    <property type="molecule type" value="Genomic_DNA"/>
</dbReference>
<name>A0A838XR67_9HYPH</name>
<gene>
    <name evidence="1" type="ORF">H1W37_11425</name>
</gene>
<dbReference type="Proteomes" id="UP000559404">
    <property type="component" value="Unassembled WGS sequence"/>
</dbReference>